<keyword evidence="1" id="KW-0812">Transmembrane</keyword>
<dbReference type="Pfam" id="PF03314">
    <property type="entry name" value="DUF273"/>
    <property type="match status" value="1"/>
</dbReference>
<feature type="transmembrane region" description="Helical" evidence="1">
    <location>
        <begin position="6"/>
        <end position="23"/>
    </location>
</feature>
<organism evidence="2">
    <name type="scientific">Strongyloides stercoralis</name>
    <name type="common">Threadworm</name>
    <dbReference type="NCBI Taxonomy" id="6248"/>
    <lineage>
        <taxon>Eukaryota</taxon>
        <taxon>Metazoa</taxon>
        <taxon>Ecdysozoa</taxon>
        <taxon>Nematoda</taxon>
        <taxon>Chromadorea</taxon>
        <taxon>Rhabditida</taxon>
        <taxon>Tylenchina</taxon>
        <taxon>Panagrolaimomorpha</taxon>
        <taxon>Strongyloidoidea</taxon>
        <taxon>Strongyloididae</taxon>
        <taxon>Strongyloides</taxon>
    </lineage>
</organism>
<dbReference type="PANTHER" id="PTHR31562">
    <property type="entry name" value="PROTEIN CBG18972"/>
    <property type="match status" value="1"/>
</dbReference>
<dbReference type="Gene3D" id="3.90.550.10">
    <property type="entry name" value="Spore Coat Polysaccharide Biosynthesis Protein SpsA, Chain A"/>
    <property type="match status" value="1"/>
</dbReference>
<dbReference type="PANTHER" id="PTHR31562:SF4">
    <property type="entry name" value="DUF268 DOMAIN-CONTAINING PROTEIN-RELATED"/>
    <property type="match status" value="1"/>
</dbReference>
<keyword evidence="1" id="KW-1133">Transmembrane helix</keyword>
<dbReference type="WBParaSite" id="SSTP_0000362000.1">
    <property type="protein sequence ID" value="SSTP_0000362000.1"/>
    <property type="gene ID" value="SSTP_0000362000"/>
</dbReference>
<evidence type="ECO:0008006" key="3">
    <source>
        <dbReference type="Google" id="ProtNLM"/>
    </source>
</evidence>
<dbReference type="InterPro" id="IPR029044">
    <property type="entry name" value="Nucleotide-diphossugar_trans"/>
</dbReference>
<keyword evidence="1" id="KW-0472">Membrane</keyword>
<reference evidence="2" key="1">
    <citation type="submission" date="2015-08" db="UniProtKB">
        <authorList>
            <consortium name="WormBaseParasite"/>
        </authorList>
    </citation>
    <scope>IDENTIFICATION</scope>
</reference>
<name>A0A0K0E298_STRER</name>
<proteinExistence type="predicted"/>
<protein>
    <recommendedName>
        <fullName evidence="3">Nucleotide-diphospho-sugar transferase domain-containing protein</fullName>
    </recommendedName>
</protein>
<evidence type="ECO:0000313" key="2">
    <source>
        <dbReference type="WBParaSite" id="SSTP_0000362000.1"/>
    </source>
</evidence>
<sequence length="381" mass="45415">MRTFCSILFLIIIFFIFYYFNLISNNNKYQNKINNYKILEVSNIKKNIAIIMVIEGELNDYNKESYQTIKCYSLQNNYSFQVVSKFLYPDLFINCKQTNFIFRRHCVVAKFAEKYQSIFKYIIFVSNKVGVINPLHKIEKYLPRKGEEIIFYEKISQNEISTESYILKNTNYSRNLLKFFANYICSVPKKYSNSDNSAIQAVFVTLFGGDKYLNVYNHCINLWFNETILFDNTVFESCMKWILKKLNENKGDKYYMLFDDKRVVLLTKFSTRTWIRSGLLNNWHFSKKDFFFNEWETNKVSIINPIFKTNFIPTDNLCKSSNYLSAWNYNPSINVSNKVIENIINNLSLSSENNYYMNLTLCNLYKVSTSKKRTYLKIIYN</sequence>
<accession>A0A0K0E298</accession>
<dbReference type="InterPro" id="IPR004988">
    <property type="entry name" value="DUF273"/>
</dbReference>
<evidence type="ECO:0000256" key="1">
    <source>
        <dbReference type="SAM" id="Phobius"/>
    </source>
</evidence>
<dbReference type="AlphaFoldDB" id="A0A0K0E298"/>